<evidence type="ECO:0000313" key="1">
    <source>
        <dbReference type="EMBL" id="CAE0705969.1"/>
    </source>
</evidence>
<organism evidence="1">
    <name type="scientific">Pelagomonas calceolata</name>
    <dbReference type="NCBI Taxonomy" id="35677"/>
    <lineage>
        <taxon>Eukaryota</taxon>
        <taxon>Sar</taxon>
        <taxon>Stramenopiles</taxon>
        <taxon>Ochrophyta</taxon>
        <taxon>Pelagophyceae</taxon>
        <taxon>Pelagomonadales</taxon>
        <taxon>Pelagomonadaceae</taxon>
        <taxon>Pelagomonas</taxon>
    </lineage>
</organism>
<dbReference type="EMBL" id="HBIW01024821">
    <property type="protein sequence ID" value="CAE0705969.1"/>
    <property type="molecule type" value="Transcribed_RNA"/>
</dbReference>
<dbReference type="AlphaFoldDB" id="A0A7S4EDU8"/>
<reference evidence="1" key="1">
    <citation type="submission" date="2021-01" db="EMBL/GenBank/DDBJ databases">
        <authorList>
            <person name="Corre E."/>
            <person name="Pelletier E."/>
            <person name="Niang G."/>
            <person name="Scheremetjew M."/>
            <person name="Finn R."/>
            <person name="Kale V."/>
            <person name="Holt S."/>
            <person name="Cochrane G."/>
            <person name="Meng A."/>
            <person name="Brown T."/>
            <person name="Cohen L."/>
        </authorList>
    </citation>
    <scope>NUCLEOTIDE SEQUENCE</scope>
    <source>
        <strain evidence="1">CCMP1756</strain>
    </source>
</reference>
<name>A0A7S4EDU8_9STRA</name>
<sequence length="214" mass="22583">MAAAAAAVRQAAAMRPAAMHPTAAMRPPAPMQPIALATRRCILAAPLVTLPRRANALYDTKTVDAAKATYDVADATKCKAYLPLLDASGKTLDELAANWDRIATDGDSVRRYLGTVGVTSPLFKIRGGLRGVLKANDLPDAFDAVAFAEASEQFLAELQDAEGDAYGAQFADYSTSVGSGGQSPSATMLGKARKDVERAQRSYAELLKLLAPLR</sequence>
<proteinExistence type="predicted"/>
<gene>
    <name evidence="1" type="ORF">PCAL00307_LOCUS21419</name>
</gene>
<protein>
    <submittedName>
        <fullName evidence="1">Uncharacterized protein</fullName>
    </submittedName>
</protein>
<accession>A0A7S4EDU8</accession>